<proteinExistence type="predicted"/>
<dbReference type="GO" id="GO:0016746">
    <property type="term" value="F:acyltransferase activity"/>
    <property type="evidence" value="ECO:0007669"/>
    <property type="project" value="UniProtKB-KW"/>
</dbReference>
<gene>
    <name evidence="7" type="ORF">ABZ071_01165</name>
</gene>
<dbReference type="PANTHER" id="PTHR37323:SF1">
    <property type="entry name" value="L-ORNITHINE N(ALPHA)-ACYLTRANSFERASE"/>
    <property type="match status" value="1"/>
</dbReference>
<keyword evidence="5 7" id="KW-0012">Acyltransferase</keyword>
<dbReference type="PANTHER" id="PTHR37323">
    <property type="entry name" value="GCN5-RELATED N-ACETYLTRANSFERASE"/>
    <property type="match status" value="1"/>
</dbReference>
<keyword evidence="4" id="KW-0443">Lipid metabolism</keyword>
<keyword evidence="3 7" id="KW-0808">Transferase</keyword>
<reference evidence="7 8" key="1">
    <citation type="submission" date="2024-06" db="EMBL/GenBank/DDBJ databases">
        <title>The Natural Products Discovery Center: Release of the First 8490 Sequenced Strains for Exploring Actinobacteria Biosynthetic Diversity.</title>
        <authorList>
            <person name="Kalkreuter E."/>
            <person name="Kautsar S.A."/>
            <person name="Yang D."/>
            <person name="Bader C.D."/>
            <person name="Teijaro C.N."/>
            <person name="Fluegel L."/>
            <person name="Davis C.M."/>
            <person name="Simpson J.R."/>
            <person name="Lauterbach L."/>
            <person name="Steele A.D."/>
            <person name="Gui C."/>
            <person name="Meng S."/>
            <person name="Li G."/>
            <person name="Viehrig K."/>
            <person name="Ye F."/>
            <person name="Su P."/>
            <person name="Kiefer A.F."/>
            <person name="Nichols A."/>
            <person name="Cepeda A.J."/>
            <person name="Yan W."/>
            <person name="Fan B."/>
            <person name="Jiang Y."/>
            <person name="Adhikari A."/>
            <person name="Zheng C.-J."/>
            <person name="Schuster L."/>
            <person name="Cowan T.M."/>
            <person name="Smanski M.J."/>
            <person name="Chevrette M.G."/>
            <person name="De Carvalho L.P.S."/>
            <person name="Shen B."/>
        </authorList>
    </citation>
    <scope>NUCLEOTIDE SEQUENCE [LARGE SCALE GENOMIC DNA]</scope>
    <source>
        <strain evidence="7 8">NPDC006286</strain>
    </source>
</reference>
<evidence type="ECO:0000256" key="4">
    <source>
        <dbReference type="ARBA" id="ARBA00023098"/>
    </source>
</evidence>
<feature type="compositionally biased region" description="Basic and acidic residues" evidence="6">
    <location>
        <begin position="218"/>
        <end position="229"/>
    </location>
</feature>
<evidence type="ECO:0000256" key="3">
    <source>
        <dbReference type="ARBA" id="ARBA00022679"/>
    </source>
</evidence>
<evidence type="ECO:0000256" key="5">
    <source>
        <dbReference type="ARBA" id="ARBA00023315"/>
    </source>
</evidence>
<protein>
    <submittedName>
        <fullName evidence="7">GNAT family N-acyltransferase</fullName>
        <ecNumber evidence="7">2.3.1.-</ecNumber>
    </submittedName>
</protein>
<dbReference type="RefSeq" id="WP_355662761.1">
    <property type="nucleotide sequence ID" value="NZ_JBEXRX010000002.1"/>
</dbReference>
<dbReference type="EC" id="2.3.1.-" evidence="7"/>
<dbReference type="SUPFAM" id="SSF55729">
    <property type="entry name" value="Acyl-CoA N-acyltransferases (Nat)"/>
    <property type="match status" value="1"/>
</dbReference>
<dbReference type="InterPro" id="IPR016181">
    <property type="entry name" value="Acyl_CoA_acyltransferase"/>
</dbReference>
<keyword evidence="2" id="KW-0444">Lipid biosynthesis</keyword>
<evidence type="ECO:0000256" key="2">
    <source>
        <dbReference type="ARBA" id="ARBA00022516"/>
    </source>
</evidence>
<evidence type="ECO:0000256" key="6">
    <source>
        <dbReference type="SAM" id="MobiDB-lite"/>
    </source>
</evidence>
<dbReference type="InterPro" id="IPR052351">
    <property type="entry name" value="Ornithine_N-alpha-AT"/>
</dbReference>
<sequence>MAVLHAAGAPLTTSGYTLLIADDPTLVAAAQRLRHEVFASELGATLHPGAAGLDTDEFDAHCDHLVVLREGTDEVVGTYRLLPPGRTDRRYADGEFDLASLAPLRDDLVEAGRSCVHPDHRSGAVINLMWAGITRYLHLRGSRWLGGCASVPVADGGIAAAEVWSQVVARHLAPPPLRVTPRRPWFAEAPAVVDPEPDGSRSGRGGRGAQLELSPDGSRSRRGDRRAELELSPGGRGALVPPLLRGYLRLGAWVCGEPAYDPDFDCADFYVLFSLDRMNPRYLRHFLGEAAA</sequence>
<dbReference type="Gene3D" id="3.40.630.30">
    <property type="match status" value="1"/>
</dbReference>
<evidence type="ECO:0000256" key="1">
    <source>
        <dbReference type="ARBA" id="ARBA00005189"/>
    </source>
</evidence>
<organism evidence="7 8">
    <name type="scientific">Micromonospora fulviviridis</name>
    <dbReference type="NCBI Taxonomy" id="47860"/>
    <lineage>
        <taxon>Bacteria</taxon>
        <taxon>Bacillati</taxon>
        <taxon>Actinomycetota</taxon>
        <taxon>Actinomycetes</taxon>
        <taxon>Micromonosporales</taxon>
        <taxon>Micromonosporaceae</taxon>
        <taxon>Micromonospora</taxon>
    </lineage>
</organism>
<dbReference type="Pfam" id="PF13444">
    <property type="entry name" value="Acetyltransf_5"/>
    <property type="match status" value="1"/>
</dbReference>
<evidence type="ECO:0000313" key="8">
    <source>
        <dbReference type="Proteomes" id="UP001550348"/>
    </source>
</evidence>
<feature type="region of interest" description="Disordered" evidence="6">
    <location>
        <begin position="189"/>
        <end position="233"/>
    </location>
</feature>
<dbReference type="EMBL" id="JBEXRX010000002">
    <property type="protein sequence ID" value="MEU0150539.1"/>
    <property type="molecule type" value="Genomic_DNA"/>
</dbReference>
<comment type="pathway">
    <text evidence="1">Lipid metabolism.</text>
</comment>
<name>A0ABV2VDU6_9ACTN</name>
<dbReference type="Proteomes" id="UP001550348">
    <property type="component" value="Unassembled WGS sequence"/>
</dbReference>
<keyword evidence="8" id="KW-1185">Reference proteome</keyword>
<accession>A0ABV2VDU6</accession>
<evidence type="ECO:0000313" key="7">
    <source>
        <dbReference type="EMBL" id="MEU0150539.1"/>
    </source>
</evidence>
<comment type="caution">
    <text evidence="7">The sequence shown here is derived from an EMBL/GenBank/DDBJ whole genome shotgun (WGS) entry which is preliminary data.</text>
</comment>